<keyword evidence="6 9" id="KW-0288">FMN</keyword>
<keyword evidence="4 9" id="KW-0963">Cytoplasm</keyword>
<dbReference type="EMBL" id="NOZP01000044">
    <property type="protein sequence ID" value="OYD16595.1"/>
    <property type="molecule type" value="Genomic_DNA"/>
</dbReference>
<evidence type="ECO:0000256" key="6">
    <source>
        <dbReference type="ARBA" id="ARBA00022643"/>
    </source>
</evidence>
<keyword evidence="7 9" id="KW-0665">Pyrimidine biosynthesis</keyword>
<reference evidence="12 13" key="1">
    <citation type="submission" date="2017-07" db="EMBL/GenBank/DDBJ databases">
        <title>Recovery of genomes from metagenomes via a dereplication, aggregation, and scoring strategy.</title>
        <authorList>
            <person name="Sieber C.M."/>
            <person name="Probst A.J."/>
            <person name="Sharrar A."/>
            <person name="Thomas B.C."/>
            <person name="Hess M."/>
            <person name="Tringe S.G."/>
            <person name="Banfield J.F."/>
        </authorList>
    </citation>
    <scope>NUCLEOTIDE SEQUENCE [LARGE SCALE GENOMIC DNA]</scope>
    <source>
        <strain evidence="12">JGI_Cruoil_03_51_56</strain>
    </source>
</reference>
<keyword evidence="10" id="KW-0732">Signal</keyword>
<feature type="signal peptide" evidence="10">
    <location>
        <begin position="1"/>
        <end position="18"/>
    </location>
</feature>
<evidence type="ECO:0000256" key="4">
    <source>
        <dbReference type="ARBA" id="ARBA00022490"/>
    </source>
</evidence>
<feature type="binding site" evidence="9">
    <location>
        <position position="96"/>
    </location>
    <ligand>
        <name>FMN</name>
        <dbReference type="ChEBI" id="CHEBI:58210"/>
    </ligand>
</feature>
<keyword evidence="5 9" id="KW-0285">Flavoprotein</keyword>
<evidence type="ECO:0000256" key="3">
    <source>
        <dbReference type="ARBA" id="ARBA00008008"/>
    </source>
</evidence>
<dbReference type="PANTHER" id="PTHR48109">
    <property type="entry name" value="DIHYDROOROTATE DEHYDROGENASE (QUINONE), MITOCHONDRIAL-RELATED"/>
    <property type="match status" value="1"/>
</dbReference>
<dbReference type="NCBIfam" id="NF005574">
    <property type="entry name" value="PRK07259.1"/>
    <property type="match status" value="1"/>
</dbReference>
<feature type="active site" description="Nucleophile" evidence="9">
    <location>
        <position position="126"/>
    </location>
</feature>
<evidence type="ECO:0000259" key="11">
    <source>
        <dbReference type="Pfam" id="PF01180"/>
    </source>
</evidence>
<dbReference type="InterPro" id="IPR024920">
    <property type="entry name" value="Dihydroorotate_DH_1"/>
</dbReference>
<feature type="domain" description="Dihydroorotate dehydrogenase catalytic" evidence="11">
    <location>
        <begin position="7"/>
        <end position="268"/>
    </location>
</feature>
<dbReference type="NCBIfam" id="TIGR01037">
    <property type="entry name" value="pyrD_sub1_fam"/>
    <property type="match status" value="1"/>
</dbReference>
<sequence length="300" mass="32443">MKYRIKIGRTVFANPVLAASGTFGFGLKFPGVANRIGGIVTKGITVEPREGSPLPRIYEFPGGILNSVGLENPGVRRFRKEILPELRRLKCRVIVNIAGFSIDEFIELVDGLDYKRVDGFELNLSCPNVKNGGVTFGQSPRMVERITKAVRKSTNKTLIVKLTGNFIDPLKTAKAAEQGGADAVCLINTLFGMALDESGRHFLGGRTGGISGPCLKPFALFCVERVASKMTIPVIGCGGIMSGMDAIDFLSAGATMVQVGTASLVNPKASLAVWQALGDWCRRHEVKDWEDIVGRTKRQD</sequence>
<feature type="binding site" evidence="9">
    <location>
        <begin position="42"/>
        <end position="43"/>
    </location>
    <ligand>
        <name>FMN</name>
        <dbReference type="ChEBI" id="CHEBI:58210"/>
    </ligand>
</feature>
<comment type="cofactor">
    <cofactor evidence="9">
        <name>FMN</name>
        <dbReference type="ChEBI" id="CHEBI:58210"/>
    </cofactor>
    <text evidence="9">Binds 1 FMN per subunit.</text>
</comment>
<organism evidence="12 13">
    <name type="scientific">candidate division WOR-3 bacterium JGI_Cruoil_03_51_56</name>
    <dbReference type="NCBI Taxonomy" id="1973747"/>
    <lineage>
        <taxon>Bacteria</taxon>
        <taxon>Bacteria division WOR-3</taxon>
    </lineage>
</organism>
<proteinExistence type="inferred from homology"/>
<evidence type="ECO:0000256" key="2">
    <source>
        <dbReference type="ARBA" id="ARBA00004725"/>
    </source>
</evidence>
<comment type="subcellular location">
    <subcellularLocation>
        <location evidence="1 9">Cytoplasm</location>
    </subcellularLocation>
</comment>
<dbReference type="HAMAP" id="MF_00224">
    <property type="entry name" value="DHO_dh_type1"/>
    <property type="match status" value="1"/>
</dbReference>
<evidence type="ECO:0000256" key="7">
    <source>
        <dbReference type="ARBA" id="ARBA00022975"/>
    </source>
</evidence>
<comment type="function">
    <text evidence="9">Catalyzes the conversion of dihydroorotate to orotate.</text>
</comment>
<feature type="binding site" evidence="9">
    <location>
        <begin position="66"/>
        <end position="70"/>
    </location>
    <ligand>
        <name>substrate</name>
    </ligand>
</feature>
<evidence type="ECO:0000313" key="13">
    <source>
        <dbReference type="Proteomes" id="UP000215559"/>
    </source>
</evidence>
<feature type="binding site" evidence="9">
    <location>
        <position position="123"/>
    </location>
    <ligand>
        <name>substrate</name>
    </ligand>
</feature>
<feature type="binding site" evidence="9">
    <location>
        <position position="212"/>
    </location>
    <ligand>
        <name>FMN</name>
        <dbReference type="ChEBI" id="CHEBI:58210"/>
    </ligand>
</feature>
<dbReference type="InterPro" id="IPR049622">
    <property type="entry name" value="Dihydroorotate_DH_I"/>
</dbReference>
<dbReference type="Proteomes" id="UP000215559">
    <property type="component" value="Unassembled WGS sequence"/>
</dbReference>
<comment type="pathway">
    <text evidence="2 9">Pyrimidine metabolism; UMP biosynthesis via de novo pathway.</text>
</comment>
<feature type="binding site" evidence="9">
    <location>
        <begin position="260"/>
        <end position="261"/>
    </location>
    <ligand>
        <name>FMN</name>
        <dbReference type="ChEBI" id="CHEBI:58210"/>
    </ligand>
</feature>
<dbReference type="PROSITE" id="PS00912">
    <property type="entry name" value="DHODEHASE_2"/>
    <property type="match status" value="1"/>
</dbReference>
<dbReference type="EC" id="1.3.-.-" evidence="9"/>
<dbReference type="InterPro" id="IPR012135">
    <property type="entry name" value="Dihydroorotate_DH_1_2"/>
</dbReference>
<gene>
    <name evidence="9" type="primary">pyrD</name>
    <name evidence="12" type="ORF">CH330_02425</name>
</gene>
<dbReference type="SUPFAM" id="SSF51395">
    <property type="entry name" value="FMN-linked oxidoreductases"/>
    <property type="match status" value="1"/>
</dbReference>
<feature type="binding site" evidence="9">
    <location>
        <begin position="188"/>
        <end position="189"/>
    </location>
    <ligand>
        <name>substrate</name>
    </ligand>
</feature>
<evidence type="ECO:0000256" key="9">
    <source>
        <dbReference type="HAMAP-Rule" id="MF_00224"/>
    </source>
</evidence>
<dbReference type="AlphaFoldDB" id="A0A235BYG5"/>
<dbReference type="Gene3D" id="3.20.20.70">
    <property type="entry name" value="Aldolase class I"/>
    <property type="match status" value="1"/>
</dbReference>
<dbReference type="GO" id="GO:0004152">
    <property type="term" value="F:dihydroorotate dehydrogenase activity"/>
    <property type="evidence" value="ECO:0007669"/>
    <property type="project" value="UniProtKB-UniRule"/>
</dbReference>
<accession>A0A235BYG5</accession>
<feature type="binding site" evidence="9">
    <location>
        <begin position="238"/>
        <end position="239"/>
    </location>
    <ligand>
        <name>FMN</name>
        <dbReference type="ChEBI" id="CHEBI:58210"/>
    </ligand>
</feature>
<dbReference type="GO" id="GO:0044205">
    <property type="term" value="P:'de novo' UMP biosynthetic process"/>
    <property type="evidence" value="ECO:0007669"/>
    <property type="project" value="UniProtKB-UniRule"/>
</dbReference>
<feature type="binding site" evidence="9">
    <location>
        <position position="123"/>
    </location>
    <ligand>
        <name>FMN</name>
        <dbReference type="ChEBI" id="CHEBI:58210"/>
    </ligand>
</feature>
<keyword evidence="8 9" id="KW-0560">Oxidoreductase</keyword>
<dbReference type="UniPathway" id="UPA00070"/>
<evidence type="ECO:0000256" key="8">
    <source>
        <dbReference type="ARBA" id="ARBA00023002"/>
    </source>
</evidence>
<name>A0A235BYG5_UNCW3</name>
<dbReference type="GO" id="GO:0006207">
    <property type="term" value="P:'de novo' pyrimidine nucleobase biosynthetic process"/>
    <property type="evidence" value="ECO:0007669"/>
    <property type="project" value="InterPro"/>
</dbReference>
<dbReference type="PANTHER" id="PTHR48109:SF1">
    <property type="entry name" value="DIHYDROOROTATE DEHYDROGENASE (FUMARATE)"/>
    <property type="match status" value="1"/>
</dbReference>
<feature type="binding site" evidence="9">
    <location>
        <position position="187"/>
    </location>
    <ligand>
        <name>FMN</name>
        <dbReference type="ChEBI" id="CHEBI:58210"/>
    </ligand>
</feature>
<evidence type="ECO:0000256" key="10">
    <source>
        <dbReference type="SAM" id="SignalP"/>
    </source>
</evidence>
<dbReference type="InterPro" id="IPR050074">
    <property type="entry name" value="DHO_dehydrogenase"/>
</dbReference>
<feature type="binding site" evidence="9">
    <location>
        <position position="42"/>
    </location>
    <ligand>
        <name>substrate</name>
    </ligand>
</feature>
<dbReference type="InterPro" id="IPR033888">
    <property type="entry name" value="DHOD_1B"/>
</dbReference>
<feature type="binding site" evidence="9">
    <location>
        <position position="161"/>
    </location>
    <ligand>
        <name>FMN</name>
        <dbReference type="ChEBI" id="CHEBI:58210"/>
    </ligand>
</feature>
<evidence type="ECO:0000313" key="12">
    <source>
        <dbReference type="EMBL" id="OYD16595.1"/>
    </source>
</evidence>
<dbReference type="CDD" id="cd04740">
    <property type="entry name" value="DHOD_1B_like"/>
    <property type="match status" value="1"/>
</dbReference>
<evidence type="ECO:0000256" key="1">
    <source>
        <dbReference type="ARBA" id="ARBA00004496"/>
    </source>
</evidence>
<feature type="chain" id="PRO_5012647023" description="Dihydroorotate dehydrogenase" evidence="10">
    <location>
        <begin position="19"/>
        <end position="300"/>
    </location>
</feature>
<dbReference type="GO" id="GO:0005737">
    <property type="term" value="C:cytoplasm"/>
    <property type="evidence" value="ECO:0007669"/>
    <property type="project" value="UniProtKB-SubCell"/>
</dbReference>
<feature type="binding site" evidence="9">
    <location>
        <position position="20"/>
    </location>
    <ligand>
        <name>FMN</name>
        <dbReference type="ChEBI" id="CHEBI:58210"/>
    </ligand>
</feature>
<comment type="caution">
    <text evidence="12">The sequence shown here is derived from an EMBL/GenBank/DDBJ whole genome shotgun (WGS) entry which is preliminary data.</text>
</comment>
<comment type="catalytic activity">
    <reaction evidence="9">
        <text>(S)-dihydroorotate + A = orotate + AH2</text>
        <dbReference type="Rhea" id="RHEA:18073"/>
        <dbReference type="ChEBI" id="CHEBI:13193"/>
        <dbReference type="ChEBI" id="CHEBI:17499"/>
        <dbReference type="ChEBI" id="CHEBI:30839"/>
        <dbReference type="ChEBI" id="CHEBI:30864"/>
    </reaction>
</comment>
<evidence type="ECO:0000256" key="5">
    <source>
        <dbReference type="ARBA" id="ARBA00022630"/>
    </source>
</evidence>
<dbReference type="PIRSF" id="PIRSF000164">
    <property type="entry name" value="DHO_oxidase"/>
    <property type="match status" value="1"/>
</dbReference>
<dbReference type="Pfam" id="PF01180">
    <property type="entry name" value="DHO_dh"/>
    <property type="match status" value="1"/>
</dbReference>
<dbReference type="InterPro" id="IPR001295">
    <property type="entry name" value="Dihydroorotate_DH_CS"/>
</dbReference>
<dbReference type="InterPro" id="IPR005720">
    <property type="entry name" value="Dihydroorotate_DH_cat"/>
</dbReference>
<protein>
    <recommendedName>
        <fullName evidence="9">Dihydroorotate dehydrogenase</fullName>
        <shortName evidence="9">DHOD</shortName>
        <shortName evidence="9">DHODase</shortName>
        <shortName evidence="9">DHOdehase</shortName>
        <ecNumber evidence="9">1.3.-.-</ecNumber>
    </recommendedName>
</protein>
<comment type="similarity">
    <text evidence="3 9">Belongs to the dihydroorotate dehydrogenase family. Type 1 subfamily.</text>
</comment>
<dbReference type="InterPro" id="IPR013785">
    <property type="entry name" value="Aldolase_TIM"/>
</dbReference>